<dbReference type="GO" id="GO:0008781">
    <property type="term" value="F:N-acylneuraminate cytidylyltransferase activity"/>
    <property type="evidence" value="ECO:0007669"/>
    <property type="project" value="TreeGrafter"/>
</dbReference>
<dbReference type="InterPro" id="IPR003329">
    <property type="entry name" value="Cytidylyl_trans"/>
</dbReference>
<evidence type="ECO:0000313" key="2">
    <source>
        <dbReference type="Proteomes" id="UP000253908"/>
    </source>
</evidence>
<reference evidence="2" key="1">
    <citation type="submission" date="2017-11" db="EMBL/GenBank/DDBJ databases">
        <authorList>
            <person name="Zhu W."/>
        </authorList>
    </citation>
    <scope>NUCLEOTIDE SEQUENCE [LARGE SCALE GENOMIC DNA]</scope>
    <source>
        <strain evidence="2">160</strain>
    </source>
</reference>
<dbReference type="CDD" id="cd02513">
    <property type="entry name" value="CMP-NeuAc_Synthase"/>
    <property type="match status" value="1"/>
</dbReference>
<accession>A0A345PKB1</accession>
<keyword evidence="2" id="KW-1185">Reference proteome</keyword>
<dbReference type="KEGG" id="ocn:CUC15_16540"/>
<gene>
    <name evidence="1" type="ORF">CUC15_16540</name>
</gene>
<dbReference type="InterPro" id="IPR029044">
    <property type="entry name" value="Nucleotide-diphossugar_trans"/>
</dbReference>
<proteinExistence type="predicted"/>
<dbReference type="RefSeq" id="WP_114917727.1">
    <property type="nucleotide sequence ID" value="NZ_CP024848.1"/>
</dbReference>
<dbReference type="Proteomes" id="UP000253908">
    <property type="component" value="Chromosome"/>
</dbReference>
<dbReference type="Gene3D" id="3.90.550.10">
    <property type="entry name" value="Spore Coat Polysaccharide Biosynthesis Protein SpsA, Chain A"/>
    <property type="match status" value="1"/>
</dbReference>
<evidence type="ECO:0000313" key="1">
    <source>
        <dbReference type="EMBL" id="AXI10441.1"/>
    </source>
</evidence>
<dbReference type="PANTHER" id="PTHR21485">
    <property type="entry name" value="HAD SUPERFAMILY MEMBERS CMAS AND KDSC"/>
    <property type="match status" value="1"/>
</dbReference>
<protein>
    <submittedName>
        <fullName evidence="1">Acylneuraminate cytidylyltransferase</fullName>
    </submittedName>
</protein>
<dbReference type="PANTHER" id="PTHR21485:SF6">
    <property type="entry name" value="N-ACYLNEURAMINATE CYTIDYLYLTRANSFERASE-RELATED"/>
    <property type="match status" value="1"/>
</dbReference>
<organism evidence="1 2">
    <name type="scientific">Oceanobacillus zhaokaii</name>
    <dbReference type="NCBI Taxonomy" id="2052660"/>
    <lineage>
        <taxon>Bacteria</taxon>
        <taxon>Bacillati</taxon>
        <taxon>Bacillota</taxon>
        <taxon>Bacilli</taxon>
        <taxon>Bacillales</taxon>
        <taxon>Bacillaceae</taxon>
        <taxon>Oceanobacillus</taxon>
    </lineage>
</organism>
<sequence>MYKEKKFLAIIPARGGSIGIPRKNLVKINNEPLIQYTIDEALSSKYLDEIIVSTEDQEIAQVAKQLGANVPYLRPYYLASDTSKTVDAIMHVIEKQREHGFEYDYVVILQPTQPLRKSWHIDDAIENIVKYYQESLVSVSKVKEHPLLIRKLNVDNVLEPLLKMSSTVRRQDFEDYYKINGAIYINKINSNLTKNTSFNDNKFAYVMDGQYDIDIDEKFDLEVFKLMLRKKRE</sequence>
<dbReference type="Pfam" id="PF02348">
    <property type="entry name" value="CTP_transf_3"/>
    <property type="match status" value="1"/>
</dbReference>
<dbReference type="InterPro" id="IPR050793">
    <property type="entry name" value="CMP-NeuNAc_synthase"/>
</dbReference>
<dbReference type="EMBL" id="CP024848">
    <property type="protein sequence ID" value="AXI10441.1"/>
    <property type="molecule type" value="Genomic_DNA"/>
</dbReference>
<keyword evidence="1" id="KW-0808">Transferase</keyword>
<dbReference type="SUPFAM" id="SSF53448">
    <property type="entry name" value="Nucleotide-diphospho-sugar transferases"/>
    <property type="match status" value="1"/>
</dbReference>
<dbReference type="OrthoDB" id="9805604at2"/>
<dbReference type="AlphaFoldDB" id="A0A345PKB1"/>
<name>A0A345PKB1_9BACI</name>
<keyword evidence="1" id="KW-0548">Nucleotidyltransferase</keyword>